<gene>
    <name evidence="17" type="ORF">HNQ73_003175</name>
</gene>
<dbReference type="PROSITE" id="PS00154">
    <property type="entry name" value="ATPASE_E1_E2"/>
    <property type="match status" value="1"/>
</dbReference>
<feature type="transmembrane region" description="Helical" evidence="15">
    <location>
        <begin position="688"/>
        <end position="705"/>
    </location>
</feature>
<evidence type="ECO:0000313" key="17">
    <source>
        <dbReference type="EMBL" id="MBB6169525.1"/>
    </source>
</evidence>
<proteinExistence type="inferred from homology"/>
<keyword evidence="7 15" id="KW-0479">Metal-binding</keyword>
<dbReference type="EMBL" id="JACHEH010000008">
    <property type="protein sequence ID" value="MBB6169525.1"/>
    <property type="molecule type" value="Genomic_DNA"/>
</dbReference>
<dbReference type="PROSITE" id="PS01047">
    <property type="entry name" value="HMA_1"/>
    <property type="match status" value="1"/>
</dbReference>
<dbReference type="SUPFAM" id="SSF56784">
    <property type="entry name" value="HAD-like"/>
    <property type="match status" value="1"/>
</dbReference>
<evidence type="ECO:0000256" key="11">
    <source>
        <dbReference type="ARBA" id="ARBA00022967"/>
    </source>
</evidence>
<dbReference type="RefSeq" id="WP_183336003.1">
    <property type="nucleotide sequence ID" value="NZ_BMHX01000008.1"/>
</dbReference>
<dbReference type="NCBIfam" id="TIGR01511">
    <property type="entry name" value="ATPase-IB1_Cu"/>
    <property type="match status" value="1"/>
</dbReference>
<evidence type="ECO:0000256" key="12">
    <source>
        <dbReference type="ARBA" id="ARBA00022989"/>
    </source>
</evidence>
<dbReference type="InterPro" id="IPR017969">
    <property type="entry name" value="Heavy-metal-associated_CS"/>
</dbReference>
<dbReference type="PRINTS" id="PR00943">
    <property type="entry name" value="CUATPASE"/>
</dbReference>
<dbReference type="CDD" id="cd00371">
    <property type="entry name" value="HMA"/>
    <property type="match status" value="1"/>
</dbReference>
<dbReference type="GO" id="GO:0016887">
    <property type="term" value="F:ATP hydrolysis activity"/>
    <property type="evidence" value="ECO:0007669"/>
    <property type="project" value="InterPro"/>
</dbReference>
<feature type="transmembrane region" description="Helical" evidence="15">
    <location>
        <begin position="155"/>
        <end position="177"/>
    </location>
</feature>
<keyword evidence="4 15" id="KW-1003">Cell membrane</keyword>
<dbReference type="SUPFAM" id="SSF81665">
    <property type="entry name" value="Calcium ATPase, transmembrane domain M"/>
    <property type="match status" value="1"/>
</dbReference>
<dbReference type="GO" id="GO:0043682">
    <property type="term" value="F:P-type divalent copper transporter activity"/>
    <property type="evidence" value="ECO:0007669"/>
    <property type="project" value="TreeGrafter"/>
</dbReference>
<comment type="subcellular location">
    <subcellularLocation>
        <location evidence="1">Cell membrane</location>
        <topology evidence="1">Multi-pass membrane protein</topology>
    </subcellularLocation>
</comment>
<organism evidence="17 18">
    <name type="scientific">Chelatococcus composti</name>
    <dbReference type="NCBI Taxonomy" id="1743235"/>
    <lineage>
        <taxon>Bacteria</taxon>
        <taxon>Pseudomonadati</taxon>
        <taxon>Pseudomonadota</taxon>
        <taxon>Alphaproteobacteria</taxon>
        <taxon>Hyphomicrobiales</taxon>
        <taxon>Chelatococcaceae</taxon>
        <taxon>Chelatococcus</taxon>
    </lineage>
</organism>
<keyword evidence="13" id="KW-0406">Ion transport</keyword>
<feature type="transmembrane region" description="Helical" evidence="15">
    <location>
        <begin position="213"/>
        <end position="231"/>
    </location>
</feature>
<keyword evidence="12 15" id="KW-1133">Transmembrane helix</keyword>
<dbReference type="PANTHER" id="PTHR43520">
    <property type="entry name" value="ATP7, ISOFORM B"/>
    <property type="match status" value="1"/>
</dbReference>
<keyword evidence="14 15" id="KW-0472">Membrane</keyword>
<dbReference type="Gene3D" id="3.30.70.100">
    <property type="match status" value="1"/>
</dbReference>
<dbReference type="NCBIfam" id="TIGR01494">
    <property type="entry name" value="ATPase_P-type"/>
    <property type="match status" value="1"/>
</dbReference>
<evidence type="ECO:0000313" key="18">
    <source>
        <dbReference type="Proteomes" id="UP000588017"/>
    </source>
</evidence>
<dbReference type="InterPro" id="IPR023214">
    <property type="entry name" value="HAD_sf"/>
</dbReference>
<feature type="transmembrane region" description="Helical" evidence="15">
    <location>
        <begin position="123"/>
        <end position="143"/>
    </location>
</feature>
<dbReference type="Pfam" id="PF00403">
    <property type="entry name" value="HMA"/>
    <property type="match status" value="1"/>
</dbReference>
<evidence type="ECO:0000256" key="6">
    <source>
        <dbReference type="ARBA" id="ARBA00022692"/>
    </source>
</evidence>
<evidence type="ECO:0000256" key="14">
    <source>
        <dbReference type="ARBA" id="ARBA00023136"/>
    </source>
</evidence>
<dbReference type="GO" id="GO:0005524">
    <property type="term" value="F:ATP binding"/>
    <property type="evidence" value="ECO:0007669"/>
    <property type="project" value="UniProtKB-UniRule"/>
</dbReference>
<dbReference type="InterPro" id="IPR018303">
    <property type="entry name" value="ATPase_P-typ_P_site"/>
</dbReference>
<dbReference type="PRINTS" id="PR00119">
    <property type="entry name" value="CATATPASE"/>
</dbReference>
<dbReference type="Pfam" id="PF00122">
    <property type="entry name" value="E1-E2_ATPase"/>
    <property type="match status" value="1"/>
</dbReference>
<protein>
    <submittedName>
        <fullName evidence="17">Cu2+-exporting ATPase</fullName>
    </submittedName>
</protein>
<reference evidence="17 18" key="1">
    <citation type="submission" date="2020-08" db="EMBL/GenBank/DDBJ databases">
        <title>Genomic Encyclopedia of Type Strains, Phase IV (KMG-IV): sequencing the most valuable type-strain genomes for metagenomic binning, comparative biology and taxonomic classification.</title>
        <authorList>
            <person name="Goeker M."/>
        </authorList>
    </citation>
    <scope>NUCLEOTIDE SEQUENCE [LARGE SCALE GENOMIC DNA]</scope>
    <source>
        <strain evidence="17 18">DSM 101465</strain>
    </source>
</reference>
<dbReference type="Gene3D" id="3.40.50.1000">
    <property type="entry name" value="HAD superfamily/HAD-like"/>
    <property type="match status" value="1"/>
</dbReference>
<evidence type="ECO:0000256" key="13">
    <source>
        <dbReference type="ARBA" id="ARBA00023065"/>
    </source>
</evidence>
<accession>A0A841KB62</accession>
<feature type="transmembrane region" description="Helical" evidence="15">
    <location>
        <begin position="398"/>
        <end position="422"/>
    </location>
</feature>
<dbReference type="InterPro" id="IPR036412">
    <property type="entry name" value="HAD-like_sf"/>
</dbReference>
<name>A0A841KB62_9HYPH</name>
<keyword evidence="6 15" id="KW-0812">Transmembrane</keyword>
<keyword evidence="8 15" id="KW-0547">Nucleotide-binding</keyword>
<comment type="caution">
    <text evidence="17">The sequence shown here is derived from an EMBL/GenBank/DDBJ whole genome shotgun (WGS) entry which is preliminary data.</text>
</comment>
<dbReference type="Gene3D" id="2.70.150.10">
    <property type="entry name" value="Calcium-transporting ATPase, cytoplasmic transduction domain A"/>
    <property type="match status" value="1"/>
</dbReference>
<keyword evidence="3" id="KW-0813">Transport</keyword>
<dbReference type="InterPro" id="IPR027256">
    <property type="entry name" value="P-typ_ATPase_IB"/>
</dbReference>
<dbReference type="InterPro" id="IPR008250">
    <property type="entry name" value="ATPase_P-typ_transduc_dom_A_sf"/>
</dbReference>
<dbReference type="Pfam" id="PF00702">
    <property type="entry name" value="Hydrolase"/>
    <property type="match status" value="1"/>
</dbReference>
<dbReference type="NCBIfam" id="TIGR01512">
    <property type="entry name" value="ATPase-IB2_Cd"/>
    <property type="match status" value="1"/>
</dbReference>
<evidence type="ECO:0000256" key="9">
    <source>
        <dbReference type="ARBA" id="ARBA00022840"/>
    </source>
</evidence>
<dbReference type="PROSITE" id="PS50846">
    <property type="entry name" value="HMA_2"/>
    <property type="match status" value="1"/>
</dbReference>
<dbReference type="GO" id="GO:0055070">
    <property type="term" value="P:copper ion homeostasis"/>
    <property type="evidence" value="ECO:0007669"/>
    <property type="project" value="TreeGrafter"/>
</dbReference>
<dbReference type="Proteomes" id="UP000588017">
    <property type="component" value="Unassembled WGS sequence"/>
</dbReference>
<dbReference type="InterPro" id="IPR059000">
    <property type="entry name" value="ATPase_P-type_domA"/>
</dbReference>
<dbReference type="NCBIfam" id="TIGR01525">
    <property type="entry name" value="ATPase-IB_hvy"/>
    <property type="match status" value="1"/>
</dbReference>
<dbReference type="SUPFAM" id="SSF55008">
    <property type="entry name" value="HMA, heavy metal-associated domain"/>
    <property type="match status" value="1"/>
</dbReference>
<dbReference type="InterPro" id="IPR023299">
    <property type="entry name" value="ATPase_P-typ_cyto_dom_N"/>
</dbReference>
<evidence type="ECO:0000256" key="4">
    <source>
        <dbReference type="ARBA" id="ARBA00022475"/>
    </source>
</evidence>
<evidence type="ECO:0000256" key="3">
    <source>
        <dbReference type="ARBA" id="ARBA00022448"/>
    </source>
</evidence>
<dbReference type="InterPro" id="IPR001757">
    <property type="entry name" value="P_typ_ATPase"/>
</dbReference>
<keyword evidence="10" id="KW-0460">Magnesium</keyword>
<dbReference type="GO" id="GO:0005507">
    <property type="term" value="F:copper ion binding"/>
    <property type="evidence" value="ECO:0007669"/>
    <property type="project" value="TreeGrafter"/>
</dbReference>
<dbReference type="InterPro" id="IPR036163">
    <property type="entry name" value="HMA_dom_sf"/>
</dbReference>
<dbReference type="SUPFAM" id="SSF81653">
    <property type="entry name" value="Calcium ATPase, transduction domain A"/>
    <property type="match status" value="1"/>
</dbReference>
<evidence type="ECO:0000256" key="8">
    <source>
        <dbReference type="ARBA" id="ARBA00022741"/>
    </source>
</evidence>
<evidence type="ECO:0000256" key="10">
    <source>
        <dbReference type="ARBA" id="ARBA00022842"/>
    </source>
</evidence>
<keyword evidence="9 15" id="KW-0067">ATP-binding</keyword>
<feature type="transmembrane region" description="Helical" evidence="15">
    <location>
        <begin position="189"/>
        <end position="207"/>
    </location>
</feature>
<evidence type="ECO:0000259" key="16">
    <source>
        <dbReference type="PROSITE" id="PS50846"/>
    </source>
</evidence>
<evidence type="ECO:0000256" key="5">
    <source>
        <dbReference type="ARBA" id="ARBA00022553"/>
    </source>
</evidence>
<dbReference type="InterPro" id="IPR006121">
    <property type="entry name" value="HMA_dom"/>
</dbReference>
<evidence type="ECO:0000256" key="7">
    <source>
        <dbReference type="ARBA" id="ARBA00022723"/>
    </source>
</evidence>
<evidence type="ECO:0000256" key="2">
    <source>
        <dbReference type="ARBA" id="ARBA00006024"/>
    </source>
</evidence>
<comment type="similarity">
    <text evidence="2 15">Belongs to the cation transport ATPase (P-type) (TC 3.A.3) family. Type IB subfamily.</text>
</comment>
<feature type="transmembrane region" description="Helical" evidence="15">
    <location>
        <begin position="366"/>
        <end position="386"/>
    </location>
</feature>
<keyword evidence="5" id="KW-0597">Phosphoprotein</keyword>
<evidence type="ECO:0000256" key="1">
    <source>
        <dbReference type="ARBA" id="ARBA00004651"/>
    </source>
</evidence>
<sequence length="754" mass="79272">MSCCGQASLALAAAPAGAEAGPSREEILLASHRIGEGLWQTDLSVPAVHCGACMRAIESTLGRLEGVEGARVNLSTRRVSVRWRESANPCAFIPTLASIGYPAHLDDPAADERDETLARLVRALAVAGFGAMNIMLMSVAVWAGAEAGTRDLFHLISAAIALPTIGYSGRIFFSSAWNALRHRRTNMDVPISIGILIAFGMSLYDTLNSGAHAYFDAAVSLIFFLLVGRTLDHVMRERARTAVKGLARFAARGAHVVHPDGRQEYLPLAEIEPGMTLMVAAGERIPVDGEILSGRSDIDCSLVNGESLPREVGPGATVEAGTLNLTGPVTMRARAAAKDSFLAEMVRLMEAAESGRSRYRRLADRAASLYAPVVHTAAFVTFVGWMLAGGGWHESLSIAVAVLIITCPCALALAVPMVQVVAARRLFEVGIMVKDGGALERITEVDTVVFDKTGTLTLGTLVLTNGDDIAPADLAVAAGICAHSRHPHSRAIVAAAQDRVPLAPVFDEVREHPGLGLEAKLGSDVHRLGRAAWALRDAGSITGTVLSCNGRPVARFAFADRLRPGARQAVQTLKDEGLRIVLLSGDRSDEVQRLAGALGIDEYAGDLVPGDKVVRLATLAAEGRKVLMVGDGLNDAPALAAAHASMAPSTAADIGRNAADFVFLREGLEAVPAVLRLSRAAHALTRQNLALALIYNAIAMPFAVLGYVTPLVAAIAMSSSSIIVVANALRLGRAEGGAREQGRLAAARLSEAHA</sequence>
<keyword evidence="11" id="KW-1278">Translocase</keyword>
<dbReference type="InterPro" id="IPR023298">
    <property type="entry name" value="ATPase_P-typ_TM_dom_sf"/>
</dbReference>
<dbReference type="AlphaFoldDB" id="A0A841KB62"/>
<dbReference type="PANTHER" id="PTHR43520:SF5">
    <property type="entry name" value="CATION-TRANSPORTING P-TYPE ATPASE-RELATED"/>
    <property type="match status" value="1"/>
</dbReference>
<keyword evidence="18" id="KW-1185">Reference proteome</keyword>
<feature type="domain" description="HMA" evidence="16">
    <location>
        <begin position="39"/>
        <end position="104"/>
    </location>
</feature>
<dbReference type="Gene3D" id="3.40.1110.10">
    <property type="entry name" value="Calcium-transporting ATPase, cytoplasmic domain N"/>
    <property type="match status" value="1"/>
</dbReference>
<dbReference type="GO" id="GO:0005886">
    <property type="term" value="C:plasma membrane"/>
    <property type="evidence" value="ECO:0007669"/>
    <property type="project" value="UniProtKB-SubCell"/>
</dbReference>
<evidence type="ECO:0000256" key="15">
    <source>
        <dbReference type="RuleBase" id="RU362081"/>
    </source>
</evidence>